<evidence type="ECO:0000313" key="1">
    <source>
        <dbReference type="EMBL" id="EMY78530.1"/>
    </source>
</evidence>
<organism evidence="1 2">
    <name type="scientific">Leptospira weilii serovar Ranarum str. ICFT</name>
    <dbReference type="NCBI Taxonomy" id="1218598"/>
    <lineage>
        <taxon>Bacteria</taxon>
        <taxon>Pseudomonadati</taxon>
        <taxon>Spirochaetota</taxon>
        <taxon>Spirochaetia</taxon>
        <taxon>Leptospirales</taxon>
        <taxon>Leptospiraceae</taxon>
        <taxon>Leptospira</taxon>
    </lineage>
</organism>
<dbReference type="AlphaFoldDB" id="N1WHX1"/>
<accession>N1WHX1</accession>
<evidence type="ECO:0000313" key="2">
    <source>
        <dbReference type="Proteomes" id="UP000012313"/>
    </source>
</evidence>
<proteinExistence type="predicted"/>
<name>N1WHX1_9LEPT</name>
<keyword evidence="2" id="KW-1185">Reference proteome</keyword>
<dbReference type="STRING" id="1218598.LEP1GSC060_3864"/>
<reference evidence="1" key="1">
    <citation type="submission" date="2013-03" db="EMBL/GenBank/DDBJ databases">
        <authorList>
            <person name="Harkins D.M."/>
            <person name="Durkin A.S."/>
            <person name="Brinkac L.M."/>
            <person name="Haft D.H."/>
            <person name="Selengut J.D."/>
            <person name="Sanka R."/>
            <person name="DePew J."/>
            <person name="Purushe J."/>
            <person name="Hartskeerl R.A."/>
            <person name="Ahmed A."/>
            <person name="van der Linden H."/>
            <person name="Goris M.G.A."/>
            <person name="Vinetz J.M."/>
            <person name="Sutton G.G."/>
            <person name="Nierman W.C."/>
            <person name="Fouts D.E."/>
        </authorList>
    </citation>
    <scope>NUCLEOTIDE SEQUENCE [LARGE SCALE GENOMIC DNA]</scope>
    <source>
        <strain evidence="1">ICFT</strain>
    </source>
</reference>
<dbReference type="EMBL" id="AOHC02000021">
    <property type="protein sequence ID" value="EMY78530.1"/>
    <property type="molecule type" value="Genomic_DNA"/>
</dbReference>
<gene>
    <name evidence="1" type="ORF">LEP1GSC060_3864</name>
</gene>
<protein>
    <submittedName>
        <fullName evidence="1">Uncharacterized protein</fullName>
    </submittedName>
</protein>
<comment type="caution">
    <text evidence="1">The sequence shown here is derived from an EMBL/GenBank/DDBJ whole genome shotgun (WGS) entry which is preliminary data.</text>
</comment>
<dbReference type="Proteomes" id="UP000012313">
    <property type="component" value="Unassembled WGS sequence"/>
</dbReference>
<sequence length="109" mass="12827">MSDVSGFSKWLSIDKDLIPQVSSKDKKRPDCVELNFNFKPSLYWMRELATRSSDTILREKLIPKVYAKKGPEYNSALLPFIQNIWNIEEAKQNSYSLRRAVERIQKFQL</sequence>